<dbReference type="InterPro" id="IPR002678">
    <property type="entry name" value="DUF34/NIF3"/>
</dbReference>
<evidence type="ECO:0000313" key="8">
    <source>
        <dbReference type="Proteomes" id="UP000249828"/>
    </source>
</evidence>
<feature type="binding site" evidence="6">
    <location>
        <position position="335"/>
    </location>
    <ligand>
        <name>a divalent metal cation</name>
        <dbReference type="ChEBI" id="CHEBI:60240"/>
        <label>1</label>
    </ligand>
</feature>
<dbReference type="Pfam" id="PF01784">
    <property type="entry name" value="DUF34_NIF3"/>
    <property type="match status" value="1"/>
</dbReference>
<dbReference type="InterPro" id="IPR015867">
    <property type="entry name" value="N-reg_PII/ATP_PRibTrfase_C"/>
</dbReference>
<dbReference type="NCBIfam" id="TIGR00486">
    <property type="entry name" value="YbgI_SA1388"/>
    <property type="match status" value="1"/>
</dbReference>
<gene>
    <name evidence="7" type="ORF">CI088_02470</name>
</gene>
<dbReference type="PANTHER" id="PTHR13799">
    <property type="entry name" value="NGG1 INTERACTING FACTOR 3"/>
    <property type="match status" value="1"/>
</dbReference>
<reference evidence="7 8" key="1">
    <citation type="submission" date="2017-11" db="EMBL/GenBank/DDBJ databases">
        <title>Draft genome sequence of Enterococcus plantarum TRW2 strain isolated from lettuce.</title>
        <authorList>
            <person name="Kim E.B."/>
            <person name="Marco M.L."/>
            <person name="Williams T.R."/>
            <person name="You I.H."/>
        </authorList>
    </citation>
    <scope>NUCLEOTIDE SEQUENCE [LARGE SCALE GENOMIC DNA]</scope>
    <source>
        <strain evidence="7 8">TRW2</strain>
    </source>
</reference>
<dbReference type="RefSeq" id="WP_111247088.1">
    <property type="nucleotide sequence ID" value="NZ_PIEU01000026.1"/>
</dbReference>
<protein>
    <recommendedName>
        <fullName evidence="3 5">GTP cyclohydrolase 1 type 2 homolog</fullName>
    </recommendedName>
</protein>
<dbReference type="STRING" id="1077675.BCR22_13110"/>
<feature type="binding site" evidence="6">
    <location>
        <position position="105"/>
    </location>
    <ligand>
        <name>a divalent metal cation</name>
        <dbReference type="ChEBI" id="CHEBI:60240"/>
        <label>1</label>
    </ligand>
</feature>
<comment type="subunit">
    <text evidence="2">Homohexamer.</text>
</comment>
<dbReference type="EMBL" id="PIEU01000026">
    <property type="protein sequence ID" value="PZL76667.1"/>
    <property type="molecule type" value="Genomic_DNA"/>
</dbReference>
<keyword evidence="8" id="KW-1185">Reference proteome</keyword>
<evidence type="ECO:0000256" key="2">
    <source>
        <dbReference type="ARBA" id="ARBA00011643"/>
    </source>
</evidence>
<keyword evidence="4 5" id="KW-0479">Metal-binding</keyword>
<dbReference type="SUPFAM" id="SSF102705">
    <property type="entry name" value="NIF3 (NGG1p interacting factor 3)-like"/>
    <property type="match status" value="1"/>
</dbReference>
<organism evidence="7 8">
    <name type="scientific">Enterococcus plantarum</name>
    <dbReference type="NCBI Taxonomy" id="1077675"/>
    <lineage>
        <taxon>Bacteria</taxon>
        <taxon>Bacillati</taxon>
        <taxon>Bacillota</taxon>
        <taxon>Bacilli</taxon>
        <taxon>Lactobacillales</taxon>
        <taxon>Enterococcaceae</taxon>
        <taxon>Enterococcus</taxon>
    </lineage>
</organism>
<dbReference type="Gene3D" id="3.30.70.120">
    <property type="match status" value="1"/>
</dbReference>
<dbReference type="AlphaFoldDB" id="A0A2W3ZJJ7"/>
<dbReference type="GO" id="GO:0005737">
    <property type="term" value="C:cytoplasm"/>
    <property type="evidence" value="ECO:0007669"/>
    <property type="project" value="TreeGrafter"/>
</dbReference>
<dbReference type="FunFam" id="3.40.1390.30:FF:000001">
    <property type="entry name" value="GTP cyclohydrolase 1 type 2"/>
    <property type="match status" value="1"/>
</dbReference>
<dbReference type="PANTHER" id="PTHR13799:SF14">
    <property type="entry name" value="GTP CYCLOHYDROLASE 1 TYPE 2 HOMOLOG"/>
    <property type="match status" value="1"/>
</dbReference>
<evidence type="ECO:0000313" key="7">
    <source>
        <dbReference type="EMBL" id="PZL76667.1"/>
    </source>
</evidence>
<dbReference type="InterPro" id="IPR036069">
    <property type="entry name" value="DUF34/NIF3_sf"/>
</dbReference>
<accession>A0A2W3ZJJ7</accession>
<dbReference type="PIRSF" id="PIRSF037489">
    <property type="entry name" value="UCP037489_NIF3_YqfO"/>
    <property type="match status" value="1"/>
</dbReference>
<comment type="caution">
    <text evidence="7">The sequence shown here is derived from an EMBL/GenBank/DDBJ whole genome shotgun (WGS) entry which is preliminary data.</text>
</comment>
<feature type="binding site" evidence="6">
    <location>
        <position position="67"/>
    </location>
    <ligand>
        <name>a divalent metal cation</name>
        <dbReference type="ChEBI" id="CHEBI:60240"/>
        <label>1</label>
    </ligand>
</feature>
<dbReference type="InterPro" id="IPR017221">
    <property type="entry name" value="DUF34/NIF3_bac"/>
</dbReference>
<comment type="similarity">
    <text evidence="1 5">Belongs to the GTP cyclohydrolase I type 2/NIF3 family.</text>
</comment>
<dbReference type="Proteomes" id="UP000249828">
    <property type="component" value="Unassembled WGS sequence"/>
</dbReference>
<evidence type="ECO:0000256" key="1">
    <source>
        <dbReference type="ARBA" id="ARBA00006964"/>
    </source>
</evidence>
<feature type="binding site" evidence="6">
    <location>
        <position position="332"/>
    </location>
    <ligand>
        <name>a divalent metal cation</name>
        <dbReference type="ChEBI" id="CHEBI:60240"/>
        <label>1</label>
    </ligand>
</feature>
<dbReference type="Gene3D" id="3.40.1390.30">
    <property type="entry name" value="NIF3 (NGG1p interacting factor 3)-like"/>
    <property type="match status" value="1"/>
</dbReference>
<evidence type="ECO:0000256" key="5">
    <source>
        <dbReference type="PIRNR" id="PIRNR037489"/>
    </source>
</evidence>
<name>A0A2W3ZJJ7_9ENTE</name>
<evidence type="ECO:0000256" key="6">
    <source>
        <dbReference type="PIRSR" id="PIRSR602678-1"/>
    </source>
</evidence>
<evidence type="ECO:0000256" key="3">
    <source>
        <dbReference type="ARBA" id="ARBA00022112"/>
    </source>
</evidence>
<evidence type="ECO:0000256" key="4">
    <source>
        <dbReference type="ARBA" id="ARBA00022723"/>
    </source>
</evidence>
<proteinExistence type="inferred from homology"/>
<dbReference type="GO" id="GO:0046872">
    <property type="term" value="F:metal ion binding"/>
    <property type="evidence" value="ECO:0007669"/>
    <property type="project" value="UniProtKB-UniRule"/>
</dbReference>
<sequence length="372" mass="41932">MSLDGTVFIERFEEYCPQWLAEAGDPVGLQIGTVNKKIDRVMVTLDVRPEVVAEAIEKNVDLIIAKHPPIFRPVKRLDTNDLQTNMYADLLKHDIAVFAAHTNMDIIDNGLNDWFCELLGIQDTSYLTKTHTIAYKKLAVFVPVDNATKMRKVLGQAGAGLQGDYINSSYSLIGTGRFTPTVGANPTIGSIGKEEAVQEAKIEVIFPETIEENVIQAMLEAHPYEEPAYDVYPIENITKEYGLGRVGNLNKAVSLKEFVSSIKETFDLDVLRIVAEDENKRIQRVAICGGSGEKFFRDALKKQADVYITGDVYYHTGHDMLTEGLTVIDPGHYIEQLCKPKLVELFNQWKKDYNWDITFIESEVNTNPFKFR</sequence>